<dbReference type="Pfam" id="PF10728">
    <property type="entry name" value="DUF2520"/>
    <property type="match status" value="1"/>
</dbReference>
<dbReference type="Proteomes" id="UP000523601">
    <property type="component" value="Unassembled WGS sequence"/>
</dbReference>
<keyword evidence="4" id="KW-1185">Reference proteome</keyword>
<dbReference type="InterPro" id="IPR018931">
    <property type="entry name" value="DUF2520"/>
</dbReference>
<dbReference type="InterPro" id="IPR008927">
    <property type="entry name" value="6-PGluconate_DH-like_C_sf"/>
</dbReference>
<dbReference type="Gene3D" id="3.40.50.720">
    <property type="entry name" value="NAD(P)-binding Rossmann-like Domain"/>
    <property type="match status" value="1"/>
</dbReference>
<sequence length="275" mass="27993">MVRVNIVGAGKVGQTLMLMMAGLDGVIVQDVLSQRRESALRATELAKTGRAVDRIADMRAADLWLLTVPDDRIAGVAEKLAGSAAPGIAVHCSGFLSSAVLGPLGAAGWQVASCHPVLSFADPQSAAQQFAGTYCAVEGDSAAVQAITDLVARMGGTPFAVNAQQKALYHAAAVFSNNFAVVVQGIAQDAWAAAGVPQDVAKALGDKLLGGAAANVARLGPQAALTGPAARGDTEVLDAQGAAVTAWHPEAGQAYRVLSDLGWRLKQTGTTKGDA</sequence>
<dbReference type="PANTHER" id="PTHR40459:SF1">
    <property type="entry name" value="CONSERVED HYPOTHETICAL ALANINE AND LEUCINE RICH PROTEIN"/>
    <property type="match status" value="1"/>
</dbReference>
<comment type="caution">
    <text evidence="3">The sequence shown here is derived from an EMBL/GenBank/DDBJ whole genome shotgun (WGS) entry which is preliminary data.</text>
</comment>
<dbReference type="Pfam" id="PF10727">
    <property type="entry name" value="Rossmann-like"/>
    <property type="match status" value="1"/>
</dbReference>
<protein>
    <submittedName>
        <fullName evidence="3">DUF2520 domain-containing protein</fullName>
    </submittedName>
</protein>
<dbReference type="SUPFAM" id="SSF48179">
    <property type="entry name" value="6-phosphogluconate dehydrogenase C-terminal domain-like"/>
    <property type="match status" value="1"/>
</dbReference>
<gene>
    <name evidence="3" type="ORF">HJ526_18580</name>
</gene>
<dbReference type="RefSeq" id="WP_176856122.1">
    <property type="nucleotide sequence ID" value="NZ_JABCJD010000016.1"/>
</dbReference>
<dbReference type="InterPro" id="IPR036291">
    <property type="entry name" value="NAD(P)-bd_dom_sf"/>
</dbReference>
<feature type="domain" description="Putative oxidoreductase/dehydrogenase Rossmann-like" evidence="1">
    <location>
        <begin position="3"/>
        <end position="116"/>
    </location>
</feature>
<evidence type="ECO:0000259" key="2">
    <source>
        <dbReference type="Pfam" id="PF10728"/>
    </source>
</evidence>
<name>A0ABX2PL53_9RHOB</name>
<reference evidence="3 4" key="1">
    <citation type="submission" date="2020-04" db="EMBL/GenBank/DDBJ databases">
        <title>Donghicola sp., a member of the Rhodobacteraceae family isolated from mangrove forest in Thailand.</title>
        <authorList>
            <person name="Charoenyingcharoen P."/>
            <person name="Yukphan P."/>
        </authorList>
    </citation>
    <scope>NUCLEOTIDE SEQUENCE [LARGE SCALE GENOMIC DNA]</scope>
    <source>
        <strain evidence="3 4">C2-DW-16</strain>
    </source>
</reference>
<dbReference type="EMBL" id="JABCJD010000016">
    <property type="protein sequence ID" value="NVO29432.1"/>
    <property type="molecule type" value="Genomic_DNA"/>
</dbReference>
<dbReference type="SUPFAM" id="SSF51735">
    <property type="entry name" value="NAD(P)-binding Rossmann-fold domains"/>
    <property type="match status" value="1"/>
</dbReference>
<dbReference type="Gene3D" id="1.10.1040.20">
    <property type="entry name" value="ProC-like, C-terminal domain"/>
    <property type="match status" value="1"/>
</dbReference>
<organism evidence="3 4">
    <name type="scientific">Donghicola mangrovi</name>
    <dbReference type="NCBI Taxonomy" id="2729614"/>
    <lineage>
        <taxon>Bacteria</taxon>
        <taxon>Pseudomonadati</taxon>
        <taxon>Pseudomonadota</taxon>
        <taxon>Alphaproteobacteria</taxon>
        <taxon>Rhodobacterales</taxon>
        <taxon>Roseobacteraceae</taxon>
        <taxon>Donghicola</taxon>
    </lineage>
</organism>
<evidence type="ECO:0000259" key="1">
    <source>
        <dbReference type="Pfam" id="PF10727"/>
    </source>
</evidence>
<evidence type="ECO:0000313" key="4">
    <source>
        <dbReference type="Proteomes" id="UP000523601"/>
    </source>
</evidence>
<evidence type="ECO:0000313" key="3">
    <source>
        <dbReference type="EMBL" id="NVO29432.1"/>
    </source>
</evidence>
<feature type="domain" description="DUF2520" evidence="2">
    <location>
        <begin position="133"/>
        <end position="259"/>
    </location>
</feature>
<accession>A0ABX2PL53</accession>
<proteinExistence type="predicted"/>
<dbReference type="InterPro" id="IPR019665">
    <property type="entry name" value="OxRdtase/DH_put_Rossmann_dom"/>
</dbReference>
<dbReference type="PANTHER" id="PTHR40459">
    <property type="entry name" value="CONSERVED HYPOTHETICAL ALANINE AND LEUCINE RICH PROTEIN"/>
    <property type="match status" value="1"/>
</dbReference>
<dbReference type="InterPro" id="IPR037108">
    <property type="entry name" value="TM1727-like_C_sf"/>
</dbReference>